<proteinExistence type="predicted"/>
<name>A0ABX5T614_9ENTR</name>
<gene>
    <name evidence="2" type="ORF">E4Z61_08875</name>
</gene>
<evidence type="ECO:0000313" key="3">
    <source>
        <dbReference type="Proteomes" id="UP000296284"/>
    </source>
</evidence>
<feature type="chain" id="PRO_5046051342" evidence="1">
    <location>
        <begin position="18"/>
        <end position="169"/>
    </location>
</feature>
<dbReference type="EMBL" id="CP038469">
    <property type="protein sequence ID" value="QBX80465.1"/>
    <property type="molecule type" value="Genomic_DNA"/>
</dbReference>
<evidence type="ECO:0000313" key="2">
    <source>
        <dbReference type="EMBL" id="QBX80465.1"/>
    </source>
</evidence>
<reference evidence="2 3" key="1">
    <citation type="submission" date="2019-03" db="EMBL/GenBank/DDBJ databases">
        <title>Complete genome sequence of Citrobacter sp. SNU WT2 isolated from diseased rainbow trout.</title>
        <authorList>
            <person name="Oh W.T."/>
            <person name="Park S.C."/>
        </authorList>
    </citation>
    <scope>NUCLEOTIDE SEQUENCE [LARGE SCALE GENOMIC DNA]</scope>
    <source>
        <strain evidence="2 3">SNU WT2</strain>
    </source>
</reference>
<keyword evidence="1" id="KW-0732">Signal</keyword>
<organism evidence="2 3">
    <name type="scientific">Citrobacter tructae</name>
    <dbReference type="NCBI Taxonomy" id="2562449"/>
    <lineage>
        <taxon>Bacteria</taxon>
        <taxon>Pseudomonadati</taxon>
        <taxon>Pseudomonadota</taxon>
        <taxon>Gammaproteobacteria</taxon>
        <taxon>Enterobacterales</taxon>
        <taxon>Enterobacteriaceae</taxon>
        <taxon>Citrobacter</taxon>
    </lineage>
</organism>
<evidence type="ECO:0000256" key="1">
    <source>
        <dbReference type="SAM" id="SignalP"/>
    </source>
</evidence>
<accession>A0ABX5T614</accession>
<protein>
    <submittedName>
        <fullName evidence="2">Uncharacterized protein</fullName>
    </submittedName>
</protein>
<dbReference type="RefSeq" id="WP_135322447.1">
    <property type="nucleotide sequence ID" value="NZ_CP038469.1"/>
</dbReference>
<dbReference type="Proteomes" id="UP000296284">
    <property type="component" value="Chromosome"/>
</dbReference>
<keyword evidence="3" id="KW-1185">Reference proteome</keyword>
<sequence>MKKIIFALLFISISSIAGDSACANYFKQFSEIFSHPTISEVDYSKLSSYKLSPGLFIDFKKSPPDSFGDSDKHNSNVIFNGEVSKKYFINFIESELINGDSLNSNAKKVFKDKTGDYSFEAKIKNGQIIVFENMLISAPDDMTAEISCSYTFGSINKDQLKLTDVVCAG</sequence>
<feature type="signal peptide" evidence="1">
    <location>
        <begin position="1"/>
        <end position="17"/>
    </location>
</feature>